<dbReference type="GO" id="GO:0005886">
    <property type="term" value="C:plasma membrane"/>
    <property type="evidence" value="ECO:0007669"/>
    <property type="project" value="UniProtKB-SubCell"/>
</dbReference>
<keyword evidence="9" id="KW-1003">Cell membrane</keyword>
<comment type="function">
    <text evidence="9">Involved in protein export. Participates in an early event of protein translocation.</text>
</comment>
<name>A0A0G1XQT4_9BACT</name>
<feature type="transmembrane region" description="Helical" evidence="9">
    <location>
        <begin position="51"/>
        <end position="71"/>
    </location>
</feature>
<keyword evidence="6 9" id="KW-1133">Transmembrane helix</keyword>
<evidence type="ECO:0000256" key="8">
    <source>
        <dbReference type="ARBA" id="ARBA00023136"/>
    </source>
</evidence>
<dbReference type="GO" id="GO:0015450">
    <property type="term" value="F:protein-transporting ATPase activity"/>
    <property type="evidence" value="ECO:0007669"/>
    <property type="project" value="UniProtKB-UniRule"/>
</dbReference>
<evidence type="ECO:0000313" key="11">
    <source>
        <dbReference type="Proteomes" id="UP000034711"/>
    </source>
</evidence>
<dbReference type="Proteomes" id="UP000034711">
    <property type="component" value="Unassembled WGS sequence"/>
</dbReference>
<sequence>MLETGLRIAQTVIAVLLVGSILLQARGTGLGASFGGEGNVYRTKRGVEQRLFQATIVLAILFFGISLTNAIL</sequence>
<dbReference type="InterPro" id="IPR004692">
    <property type="entry name" value="SecG"/>
</dbReference>
<keyword evidence="4 9" id="KW-0812">Transmembrane</keyword>
<organism evidence="10 11">
    <name type="scientific">Candidatus Uhrbacteria bacterium GW2011_GWA2_53_10</name>
    <dbReference type="NCBI Taxonomy" id="1618980"/>
    <lineage>
        <taxon>Bacteria</taxon>
        <taxon>Candidatus Uhriibacteriota</taxon>
    </lineage>
</organism>
<comment type="caution">
    <text evidence="9">Lacks conserved residue(s) required for the propagation of feature annotation.</text>
</comment>
<keyword evidence="5 9" id="KW-0653">Protein transport</keyword>
<protein>
    <recommendedName>
        <fullName evidence="9">Protein-export membrane protein SecG</fullName>
    </recommendedName>
</protein>
<evidence type="ECO:0000256" key="2">
    <source>
        <dbReference type="ARBA" id="ARBA00008445"/>
    </source>
</evidence>
<dbReference type="NCBIfam" id="TIGR00810">
    <property type="entry name" value="secG"/>
    <property type="match status" value="1"/>
</dbReference>
<evidence type="ECO:0000256" key="1">
    <source>
        <dbReference type="ARBA" id="ARBA00004141"/>
    </source>
</evidence>
<dbReference type="Pfam" id="PF03840">
    <property type="entry name" value="SecG"/>
    <property type="match status" value="1"/>
</dbReference>
<keyword evidence="3 9" id="KW-0813">Transport</keyword>
<evidence type="ECO:0000256" key="3">
    <source>
        <dbReference type="ARBA" id="ARBA00022448"/>
    </source>
</evidence>
<evidence type="ECO:0000256" key="5">
    <source>
        <dbReference type="ARBA" id="ARBA00022927"/>
    </source>
</evidence>
<dbReference type="AlphaFoldDB" id="A0A0G1XQT4"/>
<evidence type="ECO:0000256" key="4">
    <source>
        <dbReference type="ARBA" id="ARBA00022692"/>
    </source>
</evidence>
<comment type="subcellular location">
    <subcellularLocation>
        <location evidence="9">Cell membrane</location>
        <topology evidence="9">Multi-pass membrane protein</topology>
    </subcellularLocation>
    <subcellularLocation>
        <location evidence="1">Membrane</location>
        <topology evidence="1">Multi-pass membrane protein</topology>
    </subcellularLocation>
</comment>
<comment type="caution">
    <text evidence="10">The sequence shown here is derived from an EMBL/GenBank/DDBJ whole genome shotgun (WGS) entry which is preliminary data.</text>
</comment>
<dbReference type="EMBL" id="LCRI01000002">
    <property type="protein sequence ID" value="KKW33291.1"/>
    <property type="molecule type" value="Genomic_DNA"/>
</dbReference>
<accession>A0A0G1XQT4</accession>
<dbReference type="GO" id="GO:0009306">
    <property type="term" value="P:protein secretion"/>
    <property type="evidence" value="ECO:0007669"/>
    <property type="project" value="UniProtKB-UniRule"/>
</dbReference>
<evidence type="ECO:0000256" key="6">
    <source>
        <dbReference type="ARBA" id="ARBA00022989"/>
    </source>
</evidence>
<keyword evidence="7 9" id="KW-0811">Translocation</keyword>
<proteinExistence type="inferred from homology"/>
<evidence type="ECO:0000256" key="7">
    <source>
        <dbReference type="ARBA" id="ARBA00023010"/>
    </source>
</evidence>
<reference evidence="10 11" key="1">
    <citation type="journal article" date="2015" name="Nature">
        <title>rRNA introns, odd ribosomes, and small enigmatic genomes across a large radiation of phyla.</title>
        <authorList>
            <person name="Brown C.T."/>
            <person name="Hug L.A."/>
            <person name="Thomas B.C."/>
            <person name="Sharon I."/>
            <person name="Castelle C.J."/>
            <person name="Singh A."/>
            <person name="Wilkins M.J."/>
            <person name="Williams K.H."/>
            <person name="Banfield J.F."/>
        </authorList>
    </citation>
    <scope>NUCLEOTIDE SEQUENCE [LARGE SCALE GENOMIC DNA]</scope>
</reference>
<evidence type="ECO:0000313" key="10">
    <source>
        <dbReference type="EMBL" id="KKW33291.1"/>
    </source>
</evidence>
<comment type="similarity">
    <text evidence="2 9">Belongs to the SecG family.</text>
</comment>
<keyword evidence="8 9" id="KW-0472">Membrane</keyword>
<evidence type="ECO:0000256" key="9">
    <source>
        <dbReference type="RuleBase" id="RU365087"/>
    </source>
</evidence>
<gene>
    <name evidence="10" type="ORF">UY77_C0002G0039</name>
</gene>